<dbReference type="RefSeq" id="WP_215533459.1">
    <property type="nucleotide sequence ID" value="NZ_AP023321.1"/>
</dbReference>
<dbReference type="KEGG" id="sman:C12CBH8_04780"/>
<evidence type="ECO:0008006" key="3">
    <source>
        <dbReference type="Google" id="ProtNLM"/>
    </source>
</evidence>
<dbReference type="EMBL" id="AP023321">
    <property type="protein sequence ID" value="BCI59839.1"/>
    <property type="molecule type" value="Genomic_DNA"/>
</dbReference>
<evidence type="ECO:0000313" key="1">
    <source>
        <dbReference type="EMBL" id="BCI59839.1"/>
    </source>
</evidence>
<evidence type="ECO:0000313" key="2">
    <source>
        <dbReference type="Proteomes" id="UP000593890"/>
    </source>
</evidence>
<dbReference type="InterPro" id="IPR036237">
    <property type="entry name" value="Xyl_isomerase-like_sf"/>
</dbReference>
<protein>
    <recommendedName>
        <fullName evidence="3">Xylose isomerase-like TIM barrel domain-containing protein</fullName>
    </recommendedName>
</protein>
<dbReference type="Gene3D" id="3.20.20.150">
    <property type="entry name" value="Divalent-metal-dependent TIM barrel enzymes"/>
    <property type="match status" value="1"/>
</dbReference>
<accession>A0A7I8D2Z2</accession>
<organism evidence="1 2">
    <name type="scientific">Solibaculum mannosilyticum</name>
    <dbReference type="NCBI Taxonomy" id="2780922"/>
    <lineage>
        <taxon>Bacteria</taxon>
        <taxon>Bacillati</taxon>
        <taxon>Bacillota</taxon>
        <taxon>Clostridia</taxon>
        <taxon>Eubacteriales</taxon>
        <taxon>Oscillospiraceae</taxon>
        <taxon>Solibaculum</taxon>
    </lineage>
</organism>
<dbReference type="AlphaFoldDB" id="A0A7I8D2Z2"/>
<gene>
    <name evidence="1" type="ORF">C12CBH8_04780</name>
</gene>
<keyword evidence="2" id="KW-1185">Reference proteome</keyword>
<name>A0A7I8D2Z2_9FIRM</name>
<dbReference type="SUPFAM" id="SSF51658">
    <property type="entry name" value="Xylose isomerase-like"/>
    <property type="match status" value="1"/>
</dbReference>
<dbReference type="Proteomes" id="UP000593890">
    <property type="component" value="Chromosome"/>
</dbReference>
<reference evidence="2" key="1">
    <citation type="submission" date="2020-07" db="EMBL/GenBank/DDBJ databases">
        <title>Complete genome sequencing of Clostridia bacterium strain 12CBH8.</title>
        <authorList>
            <person name="Sakamoto M."/>
            <person name="Murakami T."/>
            <person name="Mori H."/>
        </authorList>
    </citation>
    <scope>NUCLEOTIDE SEQUENCE [LARGE SCALE GENOMIC DNA]</scope>
    <source>
        <strain evidence="2">12CBH8</strain>
    </source>
</reference>
<proteinExistence type="predicted"/>
<sequence>MNPLVWMPLESEKSMGRRIKSAARQGIGRIGLVIPETGAPSRWEKAFGWGCSLVQDEGMTLEALSLPLPVEKWQQEQVTLWLSSASDAGVKTVMLHPEIPEEEFLEIQAASNVAALCDKVEEHGLSLLIETAGPLTSYKSMNNFLTCVGRDILKIAWNVHNTFLHEPLYSRPNRVVDALAQNIGLVVVRDSLIKAGIQSFRLLGFGDVPVLDSIKALLDAGVTSDLSFWVDCPPALEGEEALHHCIRMMEMVQKLV</sequence>